<dbReference type="PANTHER" id="PTHR43429">
    <property type="entry name" value="PYRIDINE NUCLEOTIDE-DISULFIDE OXIDOREDUCTASE DOMAIN-CONTAINING"/>
    <property type="match status" value="1"/>
</dbReference>
<name>A0A369AKL1_9ENTE</name>
<dbReference type="OrthoDB" id="9802028at2"/>
<keyword evidence="7" id="KW-0676">Redox-active center</keyword>
<dbReference type="RefSeq" id="WP_114290572.1">
    <property type="nucleotide sequence ID" value="NZ_CP122523.1"/>
</dbReference>
<dbReference type="AlphaFoldDB" id="A0A369AKL1"/>
<keyword evidence="11" id="KW-1185">Reference proteome</keyword>
<dbReference type="InterPro" id="IPR004099">
    <property type="entry name" value="Pyr_nucl-diS_OxRdtase_dimer"/>
</dbReference>
<dbReference type="GeneID" id="63147579"/>
<dbReference type="GO" id="GO:0016491">
    <property type="term" value="F:oxidoreductase activity"/>
    <property type="evidence" value="ECO:0007669"/>
    <property type="project" value="UniProtKB-KW"/>
</dbReference>
<dbReference type="Gene3D" id="3.50.50.60">
    <property type="entry name" value="FAD/NAD(P)-binding domain"/>
    <property type="match status" value="2"/>
</dbReference>
<evidence type="ECO:0000256" key="7">
    <source>
        <dbReference type="ARBA" id="ARBA00023284"/>
    </source>
</evidence>
<reference evidence="10 11" key="1">
    <citation type="submission" date="2017-05" db="EMBL/GenBank/DDBJ databases">
        <title>Vagococcus spp. assemblies.</title>
        <authorList>
            <person name="Gulvik C.A."/>
        </authorList>
    </citation>
    <scope>NUCLEOTIDE SEQUENCE [LARGE SCALE GENOMIC DNA]</scope>
    <source>
        <strain evidence="10 11">NCFB 2497</strain>
    </source>
</reference>
<evidence type="ECO:0000256" key="6">
    <source>
        <dbReference type="ARBA" id="ARBA00023097"/>
    </source>
</evidence>
<comment type="similarity">
    <text evidence="2">Belongs to the class-III pyridine nucleotide-disulfide oxidoreductase family.</text>
</comment>
<dbReference type="PRINTS" id="PR00411">
    <property type="entry name" value="PNDRDTASEI"/>
</dbReference>
<dbReference type="InterPro" id="IPR016156">
    <property type="entry name" value="FAD/NAD-linked_Rdtase_dimer_sf"/>
</dbReference>
<protein>
    <submittedName>
        <fullName evidence="10">Uncharacterized protein</fullName>
    </submittedName>
</protein>
<evidence type="ECO:0000256" key="3">
    <source>
        <dbReference type="ARBA" id="ARBA00022630"/>
    </source>
</evidence>
<gene>
    <name evidence="10" type="ORF">CBF32_12975</name>
</gene>
<dbReference type="PRINTS" id="PR00368">
    <property type="entry name" value="FADPNR"/>
</dbReference>
<evidence type="ECO:0000256" key="2">
    <source>
        <dbReference type="ARBA" id="ARBA00009130"/>
    </source>
</evidence>
<proteinExistence type="inferred from homology"/>
<keyword evidence="6" id="KW-0558">Oxidation</keyword>
<comment type="cofactor">
    <cofactor evidence="1">
        <name>FAD</name>
        <dbReference type="ChEBI" id="CHEBI:57692"/>
    </cofactor>
</comment>
<dbReference type="Gene3D" id="3.30.390.30">
    <property type="match status" value="1"/>
</dbReference>
<accession>A0A369AKL1</accession>
<evidence type="ECO:0000313" key="10">
    <source>
        <dbReference type="EMBL" id="RST98479.1"/>
    </source>
</evidence>
<feature type="domain" description="FAD/NAD(P)-binding" evidence="9">
    <location>
        <begin position="1"/>
        <end position="299"/>
    </location>
</feature>
<evidence type="ECO:0000256" key="4">
    <source>
        <dbReference type="ARBA" id="ARBA00022827"/>
    </source>
</evidence>
<sequence length="434" mass="48834">MKVVIIGASFAGIHCALRAKQLYPYDQIILIEKEEQLGYLPSGLTLLLNGKIKELNEATFMTKEVLENKGIRLMLGVSATDFNFEEDYVETTSDRIYYDKLVLAMGSSQISQKLVSNHPGFLTYKKKSEAKDSLERIESSEEIAVIGAGQTGMELASALVTKGKKVKLFESMNYPLYKSFDPDVIEPLINELNQEKNITSYFSQTVKDVEDTKLENGLNLITQQESVSCDSAFLATNVRPDLSMFKEKLEYHTDQTLKVDEYFETSQPNVFAIGDLVQVPSMLLKQSLYLPLINNAVRSGQVCAENLEKKKVAYHGAIRVIGTHIFNHYLASCGLTEADSFLYEDPVESLTLNLPVSTVEKEKTVRVKFTYNEKTKVLLGAQMISKANILEKINTYALAIDLKMTIQELAQKDYFYHPLYANPVSDMIQLSQRG</sequence>
<evidence type="ECO:0000256" key="5">
    <source>
        <dbReference type="ARBA" id="ARBA00023002"/>
    </source>
</evidence>
<evidence type="ECO:0000259" key="9">
    <source>
        <dbReference type="Pfam" id="PF07992"/>
    </source>
</evidence>
<dbReference type="Proteomes" id="UP000288197">
    <property type="component" value="Unassembled WGS sequence"/>
</dbReference>
<dbReference type="EMBL" id="NGJX01000021">
    <property type="protein sequence ID" value="RST98479.1"/>
    <property type="molecule type" value="Genomic_DNA"/>
</dbReference>
<feature type="domain" description="Pyridine nucleotide-disulphide oxidoreductase dimerisation" evidence="8">
    <location>
        <begin position="329"/>
        <end position="422"/>
    </location>
</feature>
<evidence type="ECO:0000259" key="8">
    <source>
        <dbReference type="Pfam" id="PF02852"/>
    </source>
</evidence>
<keyword evidence="4" id="KW-0274">FAD</keyword>
<keyword evidence="3" id="KW-0285">Flavoprotein</keyword>
<dbReference type="InterPro" id="IPR050260">
    <property type="entry name" value="FAD-bd_OxRdtase"/>
</dbReference>
<dbReference type="Pfam" id="PF02852">
    <property type="entry name" value="Pyr_redox_dim"/>
    <property type="match status" value="1"/>
</dbReference>
<dbReference type="PANTHER" id="PTHR43429:SF1">
    <property type="entry name" value="NAD(P)H SULFUR OXIDOREDUCTASE (COA-DEPENDENT)"/>
    <property type="match status" value="1"/>
</dbReference>
<dbReference type="InterPro" id="IPR036188">
    <property type="entry name" value="FAD/NAD-bd_sf"/>
</dbReference>
<keyword evidence="5" id="KW-0560">Oxidoreductase</keyword>
<dbReference type="SUPFAM" id="SSF51905">
    <property type="entry name" value="FAD/NAD(P)-binding domain"/>
    <property type="match status" value="1"/>
</dbReference>
<evidence type="ECO:0000313" key="11">
    <source>
        <dbReference type="Proteomes" id="UP000288197"/>
    </source>
</evidence>
<dbReference type="Pfam" id="PF07992">
    <property type="entry name" value="Pyr_redox_2"/>
    <property type="match status" value="1"/>
</dbReference>
<dbReference type="SUPFAM" id="SSF55424">
    <property type="entry name" value="FAD/NAD-linked reductases, dimerisation (C-terminal) domain"/>
    <property type="match status" value="1"/>
</dbReference>
<dbReference type="InterPro" id="IPR023753">
    <property type="entry name" value="FAD/NAD-binding_dom"/>
</dbReference>
<comment type="caution">
    <text evidence="10">The sequence shown here is derived from an EMBL/GenBank/DDBJ whole genome shotgun (WGS) entry which is preliminary data.</text>
</comment>
<evidence type="ECO:0000256" key="1">
    <source>
        <dbReference type="ARBA" id="ARBA00001974"/>
    </source>
</evidence>
<organism evidence="10 11">
    <name type="scientific">Vagococcus fluvialis</name>
    <dbReference type="NCBI Taxonomy" id="2738"/>
    <lineage>
        <taxon>Bacteria</taxon>
        <taxon>Bacillati</taxon>
        <taxon>Bacillota</taxon>
        <taxon>Bacilli</taxon>
        <taxon>Lactobacillales</taxon>
        <taxon>Enterococcaceae</taxon>
        <taxon>Vagococcus</taxon>
    </lineage>
</organism>